<dbReference type="InParanoid" id="A0A672Q5M6"/>
<proteinExistence type="predicted"/>
<dbReference type="PANTHER" id="PTHR13832">
    <property type="entry name" value="PROTEIN PHOSPHATASE 2C"/>
    <property type="match status" value="1"/>
</dbReference>
<dbReference type="GO" id="GO:0004722">
    <property type="term" value="F:protein serine/threonine phosphatase activity"/>
    <property type="evidence" value="ECO:0007669"/>
    <property type="project" value="InterPro"/>
</dbReference>
<evidence type="ECO:0000256" key="1">
    <source>
        <dbReference type="SAM" id="MobiDB-lite"/>
    </source>
</evidence>
<dbReference type="InterPro" id="IPR015655">
    <property type="entry name" value="PP2C"/>
</dbReference>
<feature type="region of interest" description="Disordered" evidence="1">
    <location>
        <begin position="375"/>
        <end position="437"/>
    </location>
</feature>
<dbReference type="CDD" id="cd00143">
    <property type="entry name" value="PP2Cc"/>
    <property type="match status" value="1"/>
</dbReference>
<reference evidence="3" key="1">
    <citation type="submission" date="2025-08" db="UniProtKB">
        <authorList>
            <consortium name="Ensembl"/>
        </authorList>
    </citation>
    <scope>IDENTIFICATION</scope>
</reference>
<dbReference type="AlphaFoldDB" id="A0A672Q5M6"/>
<dbReference type="SUPFAM" id="SSF81606">
    <property type="entry name" value="PP2C-like"/>
    <property type="match status" value="1"/>
</dbReference>
<dbReference type="PANTHER" id="PTHR13832:SF533">
    <property type="entry name" value="TGF-BETA-ACTIVATED KINASE 1 AND MAP3K7-BINDING PROTEIN 1"/>
    <property type="match status" value="1"/>
</dbReference>
<dbReference type="OMA" id="HPFEDRS"/>
<feature type="domain" description="PPM-type phosphatase" evidence="2">
    <location>
        <begin position="24"/>
        <end position="327"/>
    </location>
</feature>
<accession>A0A672Q5M6</accession>
<dbReference type="Gene3D" id="3.60.40.10">
    <property type="entry name" value="PPM-type phosphatase domain"/>
    <property type="match status" value="1"/>
</dbReference>
<evidence type="ECO:0000313" key="4">
    <source>
        <dbReference type="Proteomes" id="UP000472262"/>
    </source>
</evidence>
<dbReference type="Ensembl" id="ENSSGRT00000076275.1">
    <property type="protein sequence ID" value="ENSSGRP00000071604.1"/>
    <property type="gene ID" value="ENSSGRG00000036571.1"/>
</dbReference>
<keyword evidence="4" id="KW-1185">Reference proteome</keyword>
<protein>
    <submittedName>
        <fullName evidence="3">TGF-beta activated kinase 1 (MAP3K7) binding protein 1</fullName>
    </submittedName>
</protein>
<dbReference type="GO" id="GO:0005829">
    <property type="term" value="C:cytosol"/>
    <property type="evidence" value="ECO:0007669"/>
    <property type="project" value="TreeGrafter"/>
</dbReference>
<sequence length="465" mass="50360">SFSETRSLYHFHQSWTDALPLCQLCGVGSAPNCVYGPDGKGTQSHPNEDGHFCFSTECCFLYGVFNGYDGSRVASFVSQRLTAELLLGQLITGHTDADVRRILSQAFDVVEKSYFETIDDALAEKASLQTQLPEGVYLSAQTQKMAERLKALEQEVSGGATAIVALILNNKLYIANVGTNRVLLCKTTSDGQNQVIQIGRAHTTDNDDELSRLAQLGLDPVRLRQTGLISGQSSTRRIGDYKVKFNYTDIDVLSIVSISVDYISHVPRQEIVAMVAAELAQQSSLEAAAQSVVERVKRLHHDSYVSGRQRAPHCARHEDMTLLIRVVNYTLADGSLTPTQGGRIYPVSVPYSNHQSTSKTSVMLSLVMPAQGTLTNGSNTASTLEGDTPTAGQSPTATLQSTNTHTQSSSSSSGDGSLFRQRGSQAAQPDETGRVPPYVDFTQFYRLWGSDHGEGQGLSGDLGPQ</sequence>
<evidence type="ECO:0000313" key="3">
    <source>
        <dbReference type="Ensembl" id="ENSSGRP00000071604.1"/>
    </source>
</evidence>
<name>A0A672Q5M6_SINGR</name>
<feature type="compositionally biased region" description="Low complexity" evidence="1">
    <location>
        <begin position="408"/>
        <end position="417"/>
    </location>
</feature>
<evidence type="ECO:0000259" key="2">
    <source>
        <dbReference type="PROSITE" id="PS51746"/>
    </source>
</evidence>
<dbReference type="SMART" id="SM00332">
    <property type="entry name" value="PP2Cc"/>
    <property type="match status" value="1"/>
</dbReference>
<gene>
    <name evidence="3" type="primary">tab1</name>
</gene>
<dbReference type="InterPro" id="IPR036457">
    <property type="entry name" value="PPM-type-like_dom_sf"/>
</dbReference>
<dbReference type="PROSITE" id="PS51746">
    <property type="entry name" value="PPM_2"/>
    <property type="match status" value="1"/>
</dbReference>
<reference evidence="3" key="2">
    <citation type="submission" date="2025-09" db="UniProtKB">
        <authorList>
            <consortium name="Ensembl"/>
        </authorList>
    </citation>
    <scope>IDENTIFICATION</scope>
</reference>
<dbReference type="Proteomes" id="UP000472262">
    <property type="component" value="Unassembled WGS sequence"/>
</dbReference>
<dbReference type="Pfam" id="PF00481">
    <property type="entry name" value="PP2C"/>
    <property type="match status" value="1"/>
</dbReference>
<dbReference type="InterPro" id="IPR001932">
    <property type="entry name" value="PPM-type_phosphatase-like_dom"/>
</dbReference>
<feature type="compositionally biased region" description="Polar residues" evidence="1">
    <location>
        <begin position="375"/>
        <end position="407"/>
    </location>
</feature>
<organism evidence="3 4">
    <name type="scientific">Sinocyclocheilus grahami</name>
    <name type="common">Dianchi golden-line fish</name>
    <name type="synonym">Barbus grahami</name>
    <dbReference type="NCBI Taxonomy" id="75366"/>
    <lineage>
        <taxon>Eukaryota</taxon>
        <taxon>Metazoa</taxon>
        <taxon>Chordata</taxon>
        <taxon>Craniata</taxon>
        <taxon>Vertebrata</taxon>
        <taxon>Euteleostomi</taxon>
        <taxon>Actinopterygii</taxon>
        <taxon>Neopterygii</taxon>
        <taxon>Teleostei</taxon>
        <taxon>Ostariophysi</taxon>
        <taxon>Cypriniformes</taxon>
        <taxon>Cyprinidae</taxon>
        <taxon>Cyprininae</taxon>
        <taxon>Sinocyclocheilus</taxon>
    </lineage>
</organism>